<gene>
    <name evidence="2" type="ORF">COY72_00570</name>
</gene>
<feature type="domain" description="DUF6922" evidence="1">
    <location>
        <begin position="24"/>
        <end position="70"/>
    </location>
</feature>
<name>A0A2M7R8U7_9BACT</name>
<evidence type="ECO:0000313" key="3">
    <source>
        <dbReference type="Proteomes" id="UP000230055"/>
    </source>
</evidence>
<dbReference type="AlphaFoldDB" id="A0A2M7R8U7"/>
<dbReference type="EMBL" id="PFLX01000015">
    <property type="protein sequence ID" value="PIY90973.1"/>
    <property type="molecule type" value="Genomic_DNA"/>
</dbReference>
<protein>
    <recommendedName>
        <fullName evidence="1">DUF6922 domain-containing protein</fullName>
    </recommendedName>
</protein>
<evidence type="ECO:0000313" key="2">
    <source>
        <dbReference type="EMBL" id="PIY90973.1"/>
    </source>
</evidence>
<dbReference type="InterPro" id="IPR053830">
    <property type="entry name" value="DUF6922"/>
</dbReference>
<dbReference type="Proteomes" id="UP000230055">
    <property type="component" value="Unassembled WGS sequence"/>
</dbReference>
<evidence type="ECO:0000259" key="1">
    <source>
        <dbReference type="Pfam" id="PF21956"/>
    </source>
</evidence>
<accession>A0A2M7R8U7</accession>
<sequence length="109" mass="13293">MNKIKEKQNFKKTFPRIPENWQGILWSCNIKKLDWEKDKNYIIHQVLMYGDLNDIALLFKIYSKKEMREVFKKKPMKIYTPQTFNFIKKIILGIRDKSLSPEKYVKTLY</sequence>
<comment type="caution">
    <text evidence="2">The sequence shown here is derived from an EMBL/GenBank/DDBJ whole genome shotgun (WGS) entry which is preliminary data.</text>
</comment>
<organism evidence="2 3">
    <name type="scientific">Candidatus Nealsonbacteria bacterium CG_4_10_14_0_8_um_filter_35_10</name>
    <dbReference type="NCBI Taxonomy" id="1974683"/>
    <lineage>
        <taxon>Bacteria</taxon>
        <taxon>Candidatus Nealsoniibacteriota</taxon>
    </lineage>
</organism>
<proteinExistence type="predicted"/>
<dbReference type="Pfam" id="PF21956">
    <property type="entry name" value="DUF6922"/>
    <property type="match status" value="1"/>
</dbReference>
<reference evidence="3" key="1">
    <citation type="submission" date="2017-09" db="EMBL/GenBank/DDBJ databases">
        <title>Depth-based differentiation of microbial function through sediment-hosted aquifers and enrichment of novel symbionts in the deep terrestrial subsurface.</title>
        <authorList>
            <person name="Probst A.J."/>
            <person name="Ladd B."/>
            <person name="Jarett J.K."/>
            <person name="Geller-Mcgrath D.E."/>
            <person name="Sieber C.M.K."/>
            <person name="Emerson J.B."/>
            <person name="Anantharaman K."/>
            <person name="Thomas B.C."/>
            <person name="Malmstrom R."/>
            <person name="Stieglmeier M."/>
            <person name="Klingl A."/>
            <person name="Woyke T."/>
            <person name="Ryan C.M."/>
            <person name="Banfield J.F."/>
        </authorList>
    </citation>
    <scope>NUCLEOTIDE SEQUENCE [LARGE SCALE GENOMIC DNA]</scope>
</reference>